<evidence type="ECO:0000313" key="2">
    <source>
        <dbReference type="Proteomes" id="UP001065593"/>
    </source>
</evidence>
<comment type="caution">
    <text evidence="1">The sequence shown here is derived from an EMBL/GenBank/DDBJ whole genome shotgun (WGS) entry which is preliminary data.</text>
</comment>
<keyword evidence="2" id="KW-1185">Reference proteome</keyword>
<dbReference type="Proteomes" id="UP001065593">
    <property type="component" value="Unassembled WGS sequence"/>
</dbReference>
<accession>A0ABQ5NJK4</accession>
<proteinExistence type="predicted"/>
<reference evidence="1" key="1">
    <citation type="submission" date="2022-08" db="EMBL/GenBank/DDBJ databases">
        <title>Draft genome sequence of Lysinibacillus sp. strain KH24.</title>
        <authorList>
            <person name="Kanbe H."/>
            <person name="Itoh H."/>
        </authorList>
    </citation>
    <scope>NUCLEOTIDE SEQUENCE</scope>
    <source>
        <strain evidence="1">KH24</strain>
    </source>
</reference>
<evidence type="ECO:0000313" key="1">
    <source>
        <dbReference type="EMBL" id="GLC88251.1"/>
    </source>
</evidence>
<protein>
    <submittedName>
        <fullName evidence="1">Uncharacterized protein</fullName>
    </submittedName>
</protein>
<sequence>MLVQNKGNYSYEANGLTLVPGTNKVNDKEFEKFLSHPLMAHLDKQGEFVYEGEQSKSSAKELIAMIEDAYDVDMLEALKAEESRTTVLDAIDKRIEELKNPEK</sequence>
<name>A0ABQ5NJK4_9BACI</name>
<dbReference type="EMBL" id="BRZA01000002">
    <property type="protein sequence ID" value="GLC88251.1"/>
    <property type="molecule type" value="Genomic_DNA"/>
</dbReference>
<dbReference type="RefSeq" id="WP_264988014.1">
    <property type="nucleotide sequence ID" value="NZ_BRZA01000002.1"/>
</dbReference>
<organism evidence="1 2">
    <name type="scientific">Lysinibacillus piscis</name>
    <dbReference type="NCBI Taxonomy" id="2518931"/>
    <lineage>
        <taxon>Bacteria</taxon>
        <taxon>Bacillati</taxon>
        <taxon>Bacillota</taxon>
        <taxon>Bacilli</taxon>
        <taxon>Bacillales</taxon>
        <taxon>Bacillaceae</taxon>
        <taxon>Lysinibacillus</taxon>
    </lineage>
</organism>
<gene>
    <name evidence="1" type="ORF">LYSBPC_13780</name>
</gene>